<keyword evidence="6" id="KW-0472">Membrane</keyword>
<evidence type="ECO:0000256" key="11">
    <source>
        <dbReference type="ARBA" id="ARBA00023288"/>
    </source>
</evidence>
<feature type="domain" description="Bifunctional inhibitor/plant lipid transfer protein/seed storage helical" evidence="14">
    <location>
        <begin position="50"/>
        <end position="129"/>
    </location>
</feature>
<dbReference type="Gramene" id="PRQ21505">
    <property type="protein sequence ID" value="PRQ21505"/>
    <property type="gene ID" value="RchiOBHm_Chr7g0239921"/>
</dbReference>
<dbReference type="STRING" id="74649.A0A2P6PHU3"/>
<dbReference type="PRINTS" id="PR00382">
    <property type="entry name" value="LIPIDTRNSFER"/>
</dbReference>
<evidence type="ECO:0000256" key="3">
    <source>
        <dbReference type="ARBA" id="ARBA00009748"/>
    </source>
</evidence>
<dbReference type="AlphaFoldDB" id="A0A2P6PHU3"/>
<accession>A0A2P6PHU3</accession>
<comment type="similarity">
    <text evidence="3">Belongs to the plant LTP family.</text>
</comment>
<evidence type="ECO:0000256" key="8">
    <source>
        <dbReference type="ARBA" id="ARBA00023121"/>
    </source>
</evidence>
<dbReference type="EMBL" id="PDCK01000045">
    <property type="protein sequence ID" value="PRQ21505.1"/>
    <property type="molecule type" value="Genomic_DNA"/>
</dbReference>
<evidence type="ECO:0000313" key="16">
    <source>
        <dbReference type="Proteomes" id="UP000238479"/>
    </source>
</evidence>
<sequence>MTRIVFLSFILATWTVLANCARPHVQPLIPEPEEIKSSTAPSTSASSSDCSKVIYAMSDCIPFLSDGIKTTTPERSCCSGFETVVKTGPDCGCEFFESTANLGIHLNMTKAMTLSSACGINNAPPLTNCDVPMPPGTAFPAKSPKSGSTPPPKSHPKINIVPAPSVVTAPVQSPVPSPSSGAYSISAKLALTALSMLGAASLT</sequence>
<dbReference type="Pfam" id="PF14368">
    <property type="entry name" value="LTP_2"/>
    <property type="match status" value="1"/>
</dbReference>
<keyword evidence="10" id="KW-0325">Glycoprotein</keyword>
<keyword evidence="5" id="KW-1003">Cell membrane</keyword>
<dbReference type="GO" id="GO:0098552">
    <property type="term" value="C:side of membrane"/>
    <property type="evidence" value="ECO:0007669"/>
    <property type="project" value="UniProtKB-KW"/>
</dbReference>
<evidence type="ECO:0000256" key="13">
    <source>
        <dbReference type="SAM" id="SignalP"/>
    </source>
</evidence>
<evidence type="ECO:0000256" key="2">
    <source>
        <dbReference type="ARBA" id="ARBA00004609"/>
    </source>
</evidence>
<protein>
    <submittedName>
        <fullName evidence="15">Putative plant lipid transfer protein/Par allergen</fullName>
    </submittedName>
</protein>
<dbReference type="OrthoDB" id="659547at2759"/>
<keyword evidence="9" id="KW-1015">Disulfide bond</keyword>
<dbReference type="InterPro" id="IPR000528">
    <property type="entry name" value="Plant_nsLTP"/>
</dbReference>
<dbReference type="Gene3D" id="1.10.110.10">
    <property type="entry name" value="Plant lipid-transfer and hydrophobic proteins"/>
    <property type="match status" value="1"/>
</dbReference>
<dbReference type="OMA" id="DDCICEA"/>
<dbReference type="CDD" id="cd00010">
    <property type="entry name" value="AAI_LTSS"/>
    <property type="match status" value="1"/>
</dbReference>
<evidence type="ECO:0000256" key="5">
    <source>
        <dbReference type="ARBA" id="ARBA00022475"/>
    </source>
</evidence>
<evidence type="ECO:0000256" key="7">
    <source>
        <dbReference type="ARBA" id="ARBA00022729"/>
    </source>
</evidence>
<evidence type="ECO:0000256" key="1">
    <source>
        <dbReference type="ARBA" id="ARBA00003211"/>
    </source>
</evidence>
<comment type="function">
    <text evidence="1">Plant non-specific lipid-transfer proteins transfer phospholipids as well as galactolipids across membranes. May play a role in wax or cutin deposition in the cell walls of expanding epidermal cells and certain secretory tissues.</text>
</comment>
<keyword evidence="4" id="KW-0813">Transport</keyword>
<dbReference type="SMART" id="SM00499">
    <property type="entry name" value="AAI"/>
    <property type="match status" value="1"/>
</dbReference>
<comment type="subcellular location">
    <subcellularLocation>
        <location evidence="2">Cell membrane</location>
        <topology evidence="2">Lipid-anchor</topology>
        <topology evidence="2">GPI-anchor</topology>
    </subcellularLocation>
</comment>
<evidence type="ECO:0000256" key="6">
    <source>
        <dbReference type="ARBA" id="ARBA00022622"/>
    </source>
</evidence>
<dbReference type="InterPro" id="IPR016140">
    <property type="entry name" value="Bifunc_inhib/LTP/seed_store"/>
</dbReference>
<evidence type="ECO:0000256" key="12">
    <source>
        <dbReference type="SAM" id="MobiDB-lite"/>
    </source>
</evidence>
<name>A0A2P6PHU3_ROSCH</name>
<keyword evidence="7 13" id="KW-0732">Signal</keyword>
<comment type="caution">
    <text evidence="15">The sequence shown here is derived from an EMBL/GenBank/DDBJ whole genome shotgun (WGS) entry which is preliminary data.</text>
</comment>
<keyword evidence="16" id="KW-1185">Reference proteome</keyword>
<evidence type="ECO:0000256" key="4">
    <source>
        <dbReference type="ARBA" id="ARBA00022448"/>
    </source>
</evidence>
<evidence type="ECO:0000256" key="9">
    <source>
        <dbReference type="ARBA" id="ARBA00023157"/>
    </source>
</evidence>
<dbReference type="Proteomes" id="UP000238479">
    <property type="component" value="Chromosome 7"/>
</dbReference>
<feature type="signal peptide" evidence="13">
    <location>
        <begin position="1"/>
        <end position="20"/>
    </location>
</feature>
<dbReference type="PANTHER" id="PTHR33044">
    <property type="entry name" value="BIFUNCTIONAL INHIBITOR/LIPID-TRANSFER PROTEIN/SEED STORAGE 2S ALBUMIN SUPERFAMILY PROTEIN-RELATED"/>
    <property type="match status" value="1"/>
</dbReference>
<feature type="chain" id="PRO_5015195548" evidence="13">
    <location>
        <begin position="21"/>
        <end position="203"/>
    </location>
</feature>
<dbReference type="GO" id="GO:0005886">
    <property type="term" value="C:plasma membrane"/>
    <property type="evidence" value="ECO:0007669"/>
    <property type="project" value="UniProtKB-SubCell"/>
</dbReference>
<dbReference type="GO" id="GO:0006869">
    <property type="term" value="P:lipid transport"/>
    <property type="evidence" value="ECO:0007669"/>
    <property type="project" value="InterPro"/>
</dbReference>
<evidence type="ECO:0000256" key="10">
    <source>
        <dbReference type="ARBA" id="ARBA00023180"/>
    </source>
</evidence>
<organism evidence="15 16">
    <name type="scientific">Rosa chinensis</name>
    <name type="common">China rose</name>
    <dbReference type="NCBI Taxonomy" id="74649"/>
    <lineage>
        <taxon>Eukaryota</taxon>
        <taxon>Viridiplantae</taxon>
        <taxon>Streptophyta</taxon>
        <taxon>Embryophyta</taxon>
        <taxon>Tracheophyta</taxon>
        <taxon>Spermatophyta</taxon>
        <taxon>Magnoliopsida</taxon>
        <taxon>eudicotyledons</taxon>
        <taxon>Gunneridae</taxon>
        <taxon>Pentapetalae</taxon>
        <taxon>rosids</taxon>
        <taxon>fabids</taxon>
        <taxon>Rosales</taxon>
        <taxon>Rosaceae</taxon>
        <taxon>Rosoideae</taxon>
        <taxon>Rosoideae incertae sedis</taxon>
        <taxon>Rosa</taxon>
    </lineage>
</organism>
<dbReference type="SUPFAM" id="SSF47699">
    <property type="entry name" value="Bifunctional inhibitor/lipid-transfer protein/seed storage 2S albumin"/>
    <property type="match status" value="1"/>
</dbReference>
<keyword evidence="6" id="KW-0336">GPI-anchor</keyword>
<keyword evidence="8" id="KW-0446">Lipid-binding</keyword>
<reference evidence="15 16" key="1">
    <citation type="journal article" date="2018" name="Nat. Genet.">
        <title>The Rosa genome provides new insights in the design of modern roses.</title>
        <authorList>
            <person name="Bendahmane M."/>
        </authorList>
    </citation>
    <scope>NUCLEOTIDE SEQUENCE [LARGE SCALE GENOMIC DNA]</scope>
    <source>
        <strain evidence="16">cv. Old Blush</strain>
    </source>
</reference>
<evidence type="ECO:0000259" key="14">
    <source>
        <dbReference type="SMART" id="SM00499"/>
    </source>
</evidence>
<feature type="region of interest" description="Disordered" evidence="12">
    <location>
        <begin position="134"/>
        <end position="161"/>
    </location>
</feature>
<dbReference type="InterPro" id="IPR043325">
    <property type="entry name" value="LTSS"/>
</dbReference>
<dbReference type="InterPro" id="IPR036312">
    <property type="entry name" value="Bifun_inhib/LTP/seed_sf"/>
</dbReference>
<gene>
    <name evidence="15" type="ORF">RchiOBHm_Chr7g0239921</name>
</gene>
<dbReference type="GO" id="GO:0008289">
    <property type="term" value="F:lipid binding"/>
    <property type="evidence" value="ECO:0007669"/>
    <property type="project" value="UniProtKB-KW"/>
</dbReference>
<keyword evidence="11" id="KW-0449">Lipoprotein</keyword>
<proteinExistence type="inferred from homology"/>
<evidence type="ECO:0000313" key="15">
    <source>
        <dbReference type="EMBL" id="PRQ21505.1"/>
    </source>
</evidence>